<dbReference type="SUPFAM" id="SSF82171">
    <property type="entry name" value="DPP6 N-terminal domain-like"/>
    <property type="match status" value="1"/>
</dbReference>
<dbReference type="Pfam" id="PF07676">
    <property type="entry name" value="PD40"/>
    <property type="match status" value="5"/>
</dbReference>
<accession>A0A7V0QSR4</accession>
<dbReference type="Gene3D" id="2.120.10.30">
    <property type="entry name" value="TolB, C-terminal domain"/>
    <property type="match status" value="2"/>
</dbReference>
<evidence type="ECO:0000313" key="2">
    <source>
        <dbReference type="EMBL" id="HDN85452.1"/>
    </source>
</evidence>
<dbReference type="InterPro" id="IPR011659">
    <property type="entry name" value="WD40"/>
</dbReference>
<sequence length="851" mass="98576">MKIIVLLVSFLFFLTPDVFPQFNHPWLRWRVIETSHFLIYYHQNEKSCAYQAAKVAEDIYPRLTADIGYSPSSKIPIVIKNYNDTTGGYTSIMEPKIVIQAQSDTSQTAGSLPWLREVIGHELTHYISFAAIDESVVALRKVIANLALPMWFIEGLAEYEGEKWHSLKRMVVGDEVREGKILSEGDLGAFYFFDGWGRMSGYYQSDSFVRYIFDTYGKDKIPRIFRELRNQPLIKLVGVISISGEGGLYPVPHFLDFDQALRKAIGKDTAELYEEWRNWIRKKYEKKENGILSKENPLFHWGTRDQHPVFSPEKDKIAFVSDKGYDYAIFDLYLMDLNSKKVKKLVSRINPSFSFSPDGRYIVYSKVEFYPPERAFLSDLYKINVNTGKIKRLTYGKRAFQPFFSPRGDRIVFVRKEGGNSNLYILFPTTGKLIQLTNDRDGLTQNFTPSFSPDGKKIVFVRFEKGKRDIFILNLKDKKMYPLTRDSADDRCPNFSPDGKKIIFVSDREKGVFNLWSIGLKDRELVRYTSVAGGIFDPNFSPDGKKIAISGYKNGVFSIYIFKFKKLKILQKISLRKVEITKKKETSGKKSRLISRFIPPEKSVEMKEYPYKPEIKLHYILPWFSIDEEGSFFSVDFYASDTLEKHQLAGSVYLSDNTQYEILYVNRSFTPTLWTDLYSFKGYSYFKGEYFPVEVSGGVGGMFYPLNDRLSFQLGYSSEYLSTYLFTPSLELVPWKGNIREVELGMTYFNLMPVREPELLPWGKVMDLRLKWSDHSLGSELDYLMGKIDLRDYWRISKNKTLAFRLMGESVKNKQVSPRIVFSLGGWNDLRGYPEGFLTGENIALSSIEYR</sequence>
<name>A0A7V0QSR4_UNCAE</name>
<comment type="caution">
    <text evidence="2">The sequence shown here is derived from an EMBL/GenBank/DDBJ whole genome shotgun (WGS) entry which is preliminary data.</text>
</comment>
<evidence type="ECO:0000256" key="1">
    <source>
        <dbReference type="ARBA" id="ARBA00009820"/>
    </source>
</evidence>
<dbReference type="EMBL" id="DRBC01000413">
    <property type="protein sequence ID" value="HDN85452.1"/>
    <property type="molecule type" value="Genomic_DNA"/>
</dbReference>
<organism evidence="2">
    <name type="scientific">Aerophobetes bacterium</name>
    <dbReference type="NCBI Taxonomy" id="2030807"/>
    <lineage>
        <taxon>Bacteria</taxon>
        <taxon>Candidatus Aerophobota</taxon>
    </lineage>
</organism>
<dbReference type="InterPro" id="IPR011042">
    <property type="entry name" value="6-blade_b-propeller_TolB-like"/>
</dbReference>
<dbReference type="PANTHER" id="PTHR36842">
    <property type="entry name" value="PROTEIN TOLB HOMOLOG"/>
    <property type="match status" value="1"/>
</dbReference>
<proteinExistence type="inferred from homology"/>
<reference evidence="2" key="1">
    <citation type="journal article" date="2020" name="mSystems">
        <title>Genome- and Community-Level Interaction Insights into Carbon Utilization and Element Cycling Functions of Hydrothermarchaeota in Hydrothermal Sediment.</title>
        <authorList>
            <person name="Zhou Z."/>
            <person name="Liu Y."/>
            <person name="Xu W."/>
            <person name="Pan J."/>
            <person name="Luo Z.H."/>
            <person name="Li M."/>
        </authorList>
    </citation>
    <scope>NUCLEOTIDE SEQUENCE [LARGE SCALE GENOMIC DNA]</scope>
    <source>
        <strain evidence="2">HyVt-219</strain>
    </source>
</reference>
<dbReference type="Proteomes" id="UP000885660">
    <property type="component" value="Unassembled WGS sequence"/>
</dbReference>
<comment type="similarity">
    <text evidence="1">Belongs to the TolB family.</text>
</comment>
<gene>
    <name evidence="2" type="ORF">ENG47_06840</name>
</gene>
<feature type="non-terminal residue" evidence="2">
    <location>
        <position position="851"/>
    </location>
</feature>
<evidence type="ECO:0008006" key="3">
    <source>
        <dbReference type="Google" id="ProtNLM"/>
    </source>
</evidence>
<dbReference type="Gene3D" id="2.40.160.50">
    <property type="entry name" value="membrane protein fhac: a member of the omp85/tpsb transporter family"/>
    <property type="match status" value="1"/>
</dbReference>
<dbReference type="AlphaFoldDB" id="A0A7V0QSR4"/>
<dbReference type="PANTHER" id="PTHR36842:SF1">
    <property type="entry name" value="PROTEIN TOLB"/>
    <property type="match status" value="1"/>
</dbReference>
<protein>
    <recommendedName>
        <fullName evidence="3">Peptidase MA-like domain-containing protein</fullName>
    </recommendedName>
</protein>